<dbReference type="RefSeq" id="XP_022668144.1">
    <property type="nucleotide sequence ID" value="XM_022812409.1"/>
</dbReference>
<proteinExistence type="predicted"/>
<dbReference type="GeneID" id="111253258"/>
<sequence>MDTLAQENPDFFDPIPLHPLLRHRRCHEKAMFEENVRRKAIQLVTLIKPEIILYTTKDNPGAVYYMELSMNKKPNIGKNGWVYHFRSKVVAILNLSFEHRVRVGFLLTDNTMQIALIDQEFRWQSKGQIRGAAFDLERSHLMVYSRTLNALFWPFPSEQCDDADAQTDEKKWDVQMCNVNIRQQITVLRGLPEMELQALKDELVILFRRHGVLFLEYKQLKPLLPSHAGSNRLYIDKYERYHGCIAHRHTSHLGRDQNDGRTNETRDWSDRMRPHDEDSAIGSTFSDSTEMPPLQGIHWSPDMTYFESINDLNAFKPNRTKVVLRGHCHSKDQKRLYDRKTNNDEVKRVIALYGDIVYKLTPSTCVPLTSIKVPIDLVEPFQLMFLSRIVVVYNNRTIAGYMNSSTPVKVRKGEFLLAGYGIVVDNDGIFRIKMSLPKSYENEERDPYQHPPSPFLPIQT</sequence>
<dbReference type="OrthoDB" id="6511773at2759"/>
<keyword evidence="3" id="KW-1185">Reference proteome</keyword>
<dbReference type="Proteomes" id="UP000594260">
    <property type="component" value="Unplaced"/>
</dbReference>
<feature type="region of interest" description="Disordered" evidence="1">
    <location>
        <begin position="441"/>
        <end position="460"/>
    </location>
</feature>
<accession>A0A7M7KSE1</accession>
<name>A0A7M7KSE1_VARDE</name>
<evidence type="ECO:0000313" key="3">
    <source>
        <dbReference type="Proteomes" id="UP000594260"/>
    </source>
</evidence>
<dbReference type="EnsemblMetazoa" id="XM_022812409">
    <property type="protein sequence ID" value="XP_022668144"/>
    <property type="gene ID" value="LOC111253258"/>
</dbReference>
<feature type="region of interest" description="Disordered" evidence="1">
    <location>
        <begin position="251"/>
        <end position="285"/>
    </location>
</feature>
<dbReference type="InParanoid" id="A0A7M7KSE1"/>
<feature type="compositionally biased region" description="Basic and acidic residues" evidence="1">
    <location>
        <begin position="253"/>
        <end position="278"/>
    </location>
</feature>
<feature type="compositionally biased region" description="Pro residues" evidence="1">
    <location>
        <begin position="449"/>
        <end position="460"/>
    </location>
</feature>
<dbReference type="KEGG" id="vde:111253258"/>
<evidence type="ECO:0000256" key="1">
    <source>
        <dbReference type="SAM" id="MobiDB-lite"/>
    </source>
</evidence>
<organism evidence="2 3">
    <name type="scientific">Varroa destructor</name>
    <name type="common">Honeybee mite</name>
    <dbReference type="NCBI Taxonomy" id="109461"/>
    <lineage>
        <taxon>Eukaryota</taxon>
        <taxon>Metazoa</taxon>
        <taxon>Ecdysozoa</taxon>
        <taxon>Arthropoda</taxon>
        <taxon>Chelicerata</taxon>
        <taxon>Arachnida</taxon>
        <taxon>Acari</taxon>
        <taxon>Parasitiformes</taxon>
        <taxon>Mesostigmata</taxon>
        <taxon>Gamasina</taxon>
        <taxon>Dermanyssoidea</taxon>
        <taxon>Varroidae</taxon>
        <taxon>Varroa</taxon>
    </lineage>
</organism>
<reference evidence="2" key="1">
    <citation type="submission" date="2021-01" db="UniProtKB">
        <authorList>
            <consortium name="EnsemblMetazoa"/>
        </authorList>
    </citation>
    <scope>IDENTIFICATION</scope>
</reference>
<dbReference type="AlphaFoldDB" id="A0A7M7KSE1"/>
<protein>
    <submittedName>
        <fullName evidence="2">Uncharacterized protein</fullName>
    </submittedName>
</protein>
<evidence type="ECO:0000313" key="2">
    <source>
        <dbReference type="EnsemblMetazoa" id="XP_022668144"/>
    </source>
</evidence>